<dbReference type="InterPro" id="IPR002347">
    <property type="entry name" value="SDR_fam"/>
</dbReference>
<evidence type="ECO:0000313" key="4">
    <source>
        <dbReference type="EMBL" id="GGC14585.1"/>
    </source>
</evidence>
<dbReference type="Proteomes" id="UP000620266">
    <property type="component" value="Unassembled WGS sequence"/>
</dbReference>
<dbReference type="InterPro" id="IPR020904">
    <property type="entry name" value="Sc_DH/Rdtase_CS"/>
</dbReference>
<dbReference type="PROSITE" id="PS00061">
    <property type="entry name" value="ADH_SHORT"/>
    <property type="match status" value="1"/>
</dbReference>
<dbReference type="Pfam" id="PF13561">
    <property type="entry name" value="adh_short_C2"/>
    <property type="match status" value="1"/>
</dbReference>
<keyword evidence="2" id="KW-0560">Oxidoreductase</keyword>
<accession>A0A8J2UNP4</accession>
<dbReference type="CDD" id="cd05233">
    <property type="entry name" value="SDR_c"/>
    <property type="match status" value="1"/>
</dbReference>
<dbReference type="Gene3D" id="3.40.50.720">
    <property type="entry name" value="NAD(P)-binding Rossmann-like Domain"/>
    <property type="match status" value="1"/>
</dbReference>
<reference evidence="4" key="1">
    <citation type="journal article" date="2014" name="Int. J. Syst. Evol. Microbiol.">
        <title>Complete genome sequence of Corynebacterium casei LMG S-19264T (=DSM 44701T), isolated from a smear-ripened cheese.</title>
        <authorList>
            <consortium name="US DOE Joint Genome Institute (JGI-PGF)"/>
            <person name="Walter F."/>
            <person name="Albersmeier A."/>
            <person name="Kalinowski J."/>
            <person name="Ruckert C."/>
        </authorList>
    </citation>
    <scope>NUCLEOTIDE SEQUENCE</scope>
    <source>
        <strain evidence="4">CCM 7086</strain>
    </source>
</reference>
<proteinExistence type="inferred from homology"/>
<dbReference type="RefSeq" id="WP_188396540.1">
    <property type="nucleotide sequence ID" value="NZ_BMCG01000005.1"/>
</dbReference>
<dbReference type="PRINTS" id="PR00080">
    <property type="entry name" value="SDRFAMILY"/>
</dbReference>
<feature type="domain" description="Ketoreductase" evidence="3">
    <location>
        <begin position="15"/>
        <end position="192"/>
    </location>
</feature>
<dbReference type="PRINTS" id="PR00081">
    <property type="entry name" value="GDHRDH"/>
</dbReference>
<evidence type="ECO:0000259" key="3">
    <source>
        <dbReference type="SMART" id="SM00822"/>
    </source>
</evidence>
<dbReference type="InterPro" id="IPR051122">
    <property type="entry name" value="SDR_DHRS6-like"/>
</dbReference>
<dbReference type="PANTHER" id="PTHR43477">
    <property type="entry name" value="DIHYDROANTICAPSIN 7-DEHYDROGENASE"/>
    <property type="match status" value="1"/>
</dbReference>
<gene>
    <name evidence="4" type="ORF">GCM10007205_24300</name>
</gene>
<dbReference type="FunFam" id="3.40.50.720:FF:000084">
    <property type="entry name" value="Short-chain dehydrogenase reductase"/>
    <property type="match status" value="1"/>
</dbReference>
<comment type="similarity">
    <text evidence="1">Belongs to the short-chain dehydrogenases/reductases (SDR) family.</text>
</comment>
<dbReference type="InterPro" id="IPR036291">
    <property type="entry name" value="NAD(P)-bd_dom_sf"/>
</dbReference>
<keyword evidence="5" id="KW-1185">Reference proteome</keyword>
<dbReference type="GO" id="GO:0016491">
    <property type="term" value="F:oxidoreductase activity"/>
    <property type="evidence" value="ECO:0007669"/>
    <property type="project" value="UniProtKB-KW"/>
</dbReference>
<evidence type="ECO:0000256" key="1">
    <source>
        <dbReference type="ARBA" id="ARBA00006484"/>
    </source>
</evidence>
<dbReference type="EMBL" id="BMCG01000005">
    <property type="protein sequence ID" value="GGC14585.1"/>
    <property type="molecule type" value="Genomic_DNA"/>
</dbReference>
<dbReference type="AlphaFoldDB" id="A0A8J2UNP4"/>
<protein>
    <submittedName>
        <fullName evidence="4">Short-chain dehydrogenase/reductase</fullName>
    </submittedName>
</protein>
<evidence type="ECO:0000256" key="2">
    <source>
        <dbReference type="ARBA" id="ARBA00023002"/>
    </source>
</evidence>
<reference evidence="4" key="2">
    <citation type="submission" date="2020-09" db="EMBL/GenBank/DDBJ databases">
        <authorList>
            <person name="Sun Q."/>
            <person name="Sedlacek I."/>
        </authorList>
    </citation>
    <scope>NUCLEOTIDE SEQUENCE</scope>
    <source>
        <strain evidence="4">CCM 7086</strain>
    </source>
</reference>
<sequence>MNDQSSFNPFSLSGKRILVTGATSGLGLEIAQSCAKMGAELIITGRDTERLAGSLDALRTISDLPHTAFQADLTDSAQRAALVASLDQQMHGLVHSAGISRLCPVRMMSEAHLREVQSINVDSPMLLTQALLKRNLIAADGSILFIASIAAHIGVAGVGAYSGTKAALLAIARCLAVEVAKRGIRVNCLSPSLVQTPLFDAAMLAAGSDSMEAQRANHPLGFGTPADVANAAIFMLSGASRWITGTTLVMDGGLTIN</sequence>
<dbReference type="InterPro" id="IPR057326">
    <property type="entry name" value="KR_dom"/>
</dbReference>
<dbReference type="SUPFAM" id="SSF51735">
    <property type="entry name" value="NAD(P)-binding Rossmann-fold domains"/>
    <property type="match status" value="1"/>
</dbReference>
<dbReference type="SMART" id="SM00822">
    <property type="entry name" value="PKS_KR"/>
    <property type="match status" value="1"/>
</dbReference>
<comment type="caution">
    <text evidence="4">The sequence shown here is derived from an EMBL/GenBank/DDBJ whole genome shotgun (WGS) entry which is preliminary data.</text>
</comment>
<dbReference type="PANTHER" id="PTHR43477:SF1">
    <property type="entry name" value="DIHYDROANTICAPSIN 7-DEHYDROGENASE"/>
    <property type="match status" value="1"/>
</dbReference>
<organism evidence="4 5">
    <name type="scientific">Oxalicibacterium flavum</name>
    <dbReference type="NCBI Taxonomy" id="179467"/>
    <lineage>
        <taxon>Bacteria</taxon>
        <taxon>Pseudomonadati</taxon>
        <taxon>Pseudomonadota</taxon>
        <taxon>Betaproteobacteria</taxon>
        <taxon>Burkholderiales</taxon>
        <taxon>Oxalobacteraceae</taxon>
        <taxon>Oxalicibacterium</taxon>
    </lineage>
</organism>
<evidence type="ECO:0000313" key="5">
    <source>
        <dbReference type="Proteomes" id="UP000620266"/>
    </source>
</evidence>
<name>A0A8J2UNP4_9BURK</name>